<sequence length="495" mass="57570">MYFRHYVPWEHYPKNLYFEEIQNPYAAFSEFFFFADHPCFEKTQLTKLKESALSDDYYTGERGPGELVYSVRQWFRLIEACHVLWNTRKIDCVDEGPDIITAEALQEAKQRWSYFPDDLYEKELLNPFYALTKVYEEIGVELYRDHLQQWLYAALQDYELNNESVILKMESIYNNLCKLHSAAWLLNQIESGYPYESKKYKSKDNDPVTTEAHPPPAGDIRLIQQNLVNLESIRMSEFASPRRDDHTKLAGAILDLEQSLAAIIYLDEAKSPNFTFLLILTDNEDAVWKRKLAESITNETEVYPIVYSVRSAVEGIKSDGRFWNYVFTKGVNIYSKDGFTLPPFQIQSAEKQIAAMRAIWTKWNKIGKAFLADAERIAKDYDCGIATFFLSQVSGHALKCVLQLAIGFRQPVDDLAKLLTLTRMLSDDFANVFRLDTTIGKKNFQRLCDRYTKVADYESSLNIFVVNNIIDTVRRLTVQVENFYKKELKKIESTE</sequence>
<proteinExistence type="predicted"/>
<organism evidence="1 2">
    <name type="scientific">Mucilaginibacter sabulilitoris</name>
    <dbReference type="NCBI Taxonomy" id="1173583"/>
    <lineage>
        <taxon>Bacteria</taxon>
        <taxon>Pseudomonadati</taxon>
        <taxon>Bacteroidota</taxon>
        <taxon>Sphingobacteriia</taxon>
        <taxon>Sphingobacteriales</taxon>
        <taxon>Sphingobacteriaceae</taxon>
        <taxon>Mucilaginibacter</taxon>
    </lineage>
</organism>
<reference evidence="1 2" key="1">
    <citation type="submission" date="2023-11" db="EMBL/GenBank/DDBJ databases">
        <title>Analysis of the Genomes of Mucilaginibacter gossypii cycad 4 and M. sabulilitoris SNA2: microbes with the potential for plant growth promotion.</title>
        <authorList>
            <person name="Hirsch A.M."/>
            <person name="Humm E."/>
            <person name="Rubbi M."/>
            <person name="Del Vecchio G."/>
            <person name="Ha S.M."/>
            <person name="Pellegrini M."/>
            <person name="Gunsalus R.P."/>
        </authorList>
    </citation>
    <scope>NUCLEOTIDE SEQUENCE [LARGE SCALE GENOMIC DNA]</scope>
    <source>
        <strain evidence="1 2">SNA2</strain>
    </source>
</reference>
<keyword evidence="2" id="KW-1185">Reference proteome</keyword>
<evidence type="ECO:0000313" key="1">
    <source>
        <dbReference type="EMBL" id="WPU93690.1"/>
    </source>
</evidence>
<name>A0ABZ0TKI5_9SPHI</name>
<dbReference type="RefSeq" id="WP_321562824.1">
    <property type="nucleotide sequence ID" value="NZ_CP139558.1"/>
</dbReference>
<evidence type="ECO:0000313" key="2">
    <source>
        <dbReference type="Proteomes" id="UP001324380"/>
    </source>
</evidence>
<gene>
    <name evidence="1" type="ORF">SNE25_30700</name>
</gene>
<accession>A0ABZ0TKI5</accession>
<dbReference type="EMBL" id="CP139558">
    <property type="protein sequence ID" value="WPU93690.1"/>
    <property type="molecule type" value="Genomic_DNA"/>
</dbReference>
<protein>
    <recommendedName>
        <fullName evidence="3">HEPN domain-containing protein</fullName>
    </recommendedName>
</protein>
<evidence type="ECO:0008006" key="3">
    <source>
        <dbReference type="Google" id="ProtNLM"/>
    </source>
</evidence>
<dbReference type="Proteomes" id="UP001324380">
    <property type="component" value="Chromosome"/>
</dbReference>
<dbReference type="Gene3D" id="1.20.120.330">
    <property type="entry name" value="Nucleotidyltransferases domain 2"/>
    <property type="match status" value="1"/>
</dbReference>